<dbReference type="PANTHER" id="PTHR33724:SF1">
    <property type="entry name" value="INTRAFLAGELLAR TRANSPORT PROTEIN 43 HOMOLOG"/>
    <property type="match status" value="1"/>
</dbReference>
<name>A0AAD5LU33_PYTIN</name>
<dbReference type="Pfam" id="PF15305">
    <property type="entry name" value="IFT43"/>
    <property type="match status" value="1"/>
</dbReference>
<evidence type="ECO:0000313" key="4">
    <source>
        <dbReference type="Proteomes" id="UP001209570"/>
    </source>
</evidence>
<feature type="compositionally biased region" description="Acidic residues" evidence="2">
    <location>
        <begin position="104"/>
        <end position="114"/>
    </location>
</feature>
<feature type="compositionally biased region" description="Low complexity" evidence="2">
    <location>
        <begin position="53"/>
        <end position="62"/>
    </location>
</feature>
<dbReference type="EMBL" id="JAKCXM010000484">
    <property type="protein sequence ID" value="KAJ0393541.1"/>
    <property type="molecule type" value="Genomic_DNA"/>
</dbReference>
<feature type="region of interest" description="Disordered" evidence="2">
    <location>
        <begin position="1"/>
        <end position="130"/>
    </location>
</feature>
<sequence length="187" mass="20628">MSEAKEDAKASRHMMHDLEEEDSTVLGDEAKPPRRASVGWGAEESDEKGGNHSSAAGGTATAETKRPGRRRKGGEGSSSGGADSKQQRNRHFDDDDREATDIVEIPDLEEEEREPDITTQVAEAPRNTTRSVQTLKELDRDVKFALPNASLVESDESWTFDSLLNDVAQEMQKDLDEREEMLKAEGA</sequence>
<keyword evidence="1" id="KW-0970">Cilium biogenesis/degradation</keyword>
<dbReference type="AlphaFoldDB" id="A0AAD5LU33"/>
<comment type="caution">
    <text evidence="3">The sequence shown here is derived from an EMBL/GenBank/DDBJ whole genome shotgun (WGS) entry which is preliminary data.</text>
</comment>
<evidence type="ECO:0008006" key="5">
    <source>
        <dbReference type="Google" id="ProtNLM"/>
    </source>
</evidence>
<evidence type="ECO:0000313" key="3">
    <source>
        <dbReference type="EMBL" id="KAJ0393541.1"/>
    </source>
</evidence>
<gene>
    <name evidence="3" type="ORF">P43SY_000677</name>
</gene>
<keyword evidence="4" id="KW-1185">Reference proteome</keyword>
<accession>A0AAD5LU33</accession>
<dbReference type="GO" id="GO:0030991">
    <property type="term" value="C:intraciliary transport particle A"/>
    <property type="evidence" value="ECO:0007669"/>
    <property type="project" value="InterPro"/>
</dbReference>
<protein>
    <recommendedName>
        <fullName evidence="5">Intraflagellar transport protein 43</fullName>
    </recommendedName>
</protein>
<evidence type="ECO:0000256" key="2">
    <source>
        <dbReference type="SAM" id="MobiDB-lite"/>
    </source>
</evidence>
<dbReference type="InterPro" id="IPR029302">
    <property type="entry name" value="IFT43"/>
</dbReference>
<dbReference type="PANTHER" id="PTHR33724">
    <property type="entry name" value="INTRAFLAGELLAR TRANSPORT PROTEIN 43 HOMOLOG"/>
    <property type="match status" value="1"/>
</dbReference>
<dbReference type="GO" id="GO:0005929">
    <property type="term" value="C:cilium"/>
    <property type="evidence" value="ECO:0007669"/>
    <property type="project" value="TreeGrafter"/>
</dbReference>
<organism evidence="3 4">
    <name type="scientific">Pythium insidiosum</name>
    <name type="common">Pythiosis disease agent</name>
    <dbReference type="NCBI Taxonomy" id="114742"/>
    <lineage>
        <taxon>Eukaryota</taxon>
        <taxon>Sar</taxon>
        <taxon>Stramenopiles</taxon>
        <taxon>Oomycota</taxon>
        <taxon>Peronosporomycetes</taxon>
        <taxon>Pythiales</taxon>
        <taxon>Pythiaceae</taxon>
        <taxon>Pythium</taxon>
    </lineage>
</organism>
<feature type="compositionally biased region" description="Basic and acidic residues" evidence="2">
    <location>
        <begin position="1"/>
        <end position="17"/>
    </location>
</feature>
<dbReference type="Proteomes" id="UP001209570">
    <property type="component" value="Unassembled WGS sequence"/>
</dbReference>
<reference evidence="3" key="1">
    <citation type="submission" date="2021-12" db="EMBL/GenBank/DDBJ databases">
        <title>Prjna785345.</title>
        <authorList>
            <person name="Rujirawat T."/>
            <person name="Krajaejun T."/>
        </authorList>
    </citation>
    <scope>NUCLEOTIDE SEQUENCE</scope>
    <source>
        <strain evidence="3">Pi057C3</strain>
    </source>
</reference>
<evidence type="ECO:0000256" key="1">
    <source>
        <dbReference type="ARBA" id="ARBA00022794"/>
    </source>
</evidence>
<dbReference type="GO" id="GO:0035721">
    <property type="term" value="P:intraciliary retrograde transport"/>
    <property type="evidence" value="ECO:0007669"/>
    <property type="project" value="TreeGrafter"/>
</dbReference>
<feature type="compositionally biased region" description="Polar residues" evidence="2">
    <location>
        <begin position="118"/>
        <end position="130"/>
    </location>
</feature>
<proteinExistence type="predicted"/>